<evidence type="ECO:0000256" key="1">
    <source>
        <dbReference type="ARBA" id="ARBA00022747"/>
    </source>
</evidence>
<evidence type="ECO:0000313" key="3">
    <source>
        <dbReference type="EMBL" id="BBU86321.1"/>
    </source>
</evidence>
<feature type="domain" description="Restriction endonuclease type I HsdR second RecA-like helicase" evidence="2">
    <location>
        <begin position="22"/>
        <end position="106"/>
    </location>
</feature>
<sequence>MPVLQAAEPAAVYHLHAKETRKIKRAALILHDIGSKQERKEWVEQFKAGKIDLLFVYNMLLTGFDAKRLKKLYLGRVIRKHNLLQALTRVNRTYNHFRYGYVVDFADIRQEFDATNKAYFEELQAELGDEMEHYSRLFKSAEEIREEIEHIKRTFCLASIPKTRKSSLTR</sequence>
<gene>
    <name evidence="3" type="ORF">EIMP300_77210</name>
</gene>
<dbReference type="Pfam" id="PF22679">
    <property type="entry name" value="T1R_D3-like"/>
    <property type="match status" value="1"/>
</dbReference>
<dbReference type="PANTHER" id="PTHR30195">
    <property type="entry name" value="TYPE I SITE-SPECIFIC DEOXYRIBONUCLEASE PROTEIN SUBUNIT M AND R"/>
    <property type="match status" value="1"/>
</dbReference>
<dbReference type="PANTHER" id="PTHR30195:SF15">
    <property type="entry name" value="TYPE I RESTRICTION ENZYME HINDI ENDONUCLEASE SUBUNIT"/>
    <property type="match status" value="1"/>
</dbReference>
<keyword evidence="1" id="KW-0680">Restriction system</keyword>
<organism evidence="3 4">
    <name type="scientific">Escherichia coli</name>
    <dbReference type="NCBI Taxonomy" id="562"/>
    <lineage>
        <taxon>Bacteria</taxon>
        <taxon>Pseudomonadati</taxon>
        <taxon>Pseudomonadota</taxon>
        <taxon>Gammaproteobacteria</taxon>
        <taxon>Enterobacterales</taxon>
        <taxon>Enterobacteriaceae</taxon>
        <taxon>Escherichia</taxon>
    </lineage>
</organism>
<dbReference type="InterPro" id="IPR055180">
    <property type="entry name" value="HsdR_RecA-like_helicase_dom_2"/>
</dbReference>
<dbReference type="SUPFAM" id="SSF52540">
    <property type="entry name" value="P-loop containing nucleoside triphosphate hydrolases"/>
    <property type="match status" value="1"/>
</dbReference>
<dbReference type="Proteomes" id="UP000467488">
    <property type="component" value="Chromosome"/>
</dbReference>
<accession>A0A8S0G285</accession>
<reference evidence="3 4" key="1">
    <citation type="submission" date="2020-01" db="EMBL/GenBank/DDBJ databases">
        <title>Dynamics of blaIMP-6 dissemination in carbapenem resistant Enterobacteriacea isolated from regional surveillance in Osaka, Japan.</title>
        <authorList>
            <person name="Abe R."/>
            <person name="Akeda Y."/>
            <person name="Sugawara Y."/>
            <person name="Yamamoto N."/>
            <person name="Tomono K."/>
            <person name="Takeuchi D."/>
            <person name="Kawahara R."/>
            <person name="Hamada S."/>
        </authorList>
    </citation>
    <scope>NUCLEOTIDE SEQUENCE [LARGE SCALE GENOMIC DNA]</scope>
    <source>
        <strain evidence="3 4">E300</strain>
    </source>
</reference>
<proteinExistence type="predicted"/>
<dbReference type="AlphaFoldDB" id="A0A8S0G285"/>
<name>A0A8S0G285_ECOLX</name>
<evidence type="ECO:0000313" key="4">
    <source>
        <dbReference type="Proteomes" id="UP000467488"/>
    </source>
</evidence>
<protein>
    <recommendedName>
        <fullName evidence="2">Restriction endonuclease type I HsdR second RecA-like helicase domain-containing protein</fullName>
    </recommendedName>
</protein>
<dbReference type="EMBL" id="AP022360">
    <property type="protein sequence ID" value="BBU86321.1"/>
    <property type="molecule type" value="Genomic_DNA"/>
</dbReference>
<evidence type="ECO:0000259" key="2">
    <source>
        <dbReference type="Pfam" id="PF22679"/>
    </source>
</evidence>
<dbReference type="GO" id="GO:0009307">
    <property type="term" value="P:DNA restriction-modification system"/>
    <property type="evidence" value="ECO:0007669"/>
    <property type="project" value="UniProtKB-KW"/>
</dbReference>
<dbReference type="InterPro" id="IPR051268">
    <property type="entry name" value="Type-I_R_enzyme_R_subunit"/>
</dbReference>
<dbReference type="Gene3D" id="3.40.50.300">
    <property type="entry name" value="P-loop containing nucleotide triphosphate hydrolases"/>
    <property type="match status" value="1"/>
</dbReference>
<dbReference type="InterPro" id="IPR027417">
    <property type="entry name" value="P-loop_NTPase"/>
</dbReference>